<dbReference type="SMART" id="SM01234">
    <property type="entry name" value="Haemolytic"/>
    <property type="match status" value="1"/>
</dbReference>
<organism evidence="1 2">
    <name type="scientific">Duganella margarita</name>
    <dbReference type="NCBI Taxonomy" id="2692170"/>
    <lineage>
        <taxon>Bacteria</taxon>
        <taxon>Pseudomonadati</taxon>
        <taxon>Pseudomonadota</taxon>
        <taxon>Betaproteobacteria</taxon>
        <taxon>Burkholderiales</taxon>
        <taxon>Oxalobacteraceae</taxon>
        <taxon>Telluria group</taxon>
        <taxon>Duganella</taxon>
    </lineage>
</organism>
<dbReference type="RefSeq" id="WP_161050720.1">
    <property type="nucleotide sequence ID" value="NZ_WWCR01000015.1"/>
</dbReference>
<dbReference type="EMBL" id="WWCR01000015">
    <property type="protein sequence ID" value="MYM73584.1"/>
    <property type="molecule type" value="Genomic_DNA"/>
</dbReference>
<dbReference type="InterPro" id="IPR002696">
    <property type="entry name" value="Membr_insert_effic_factor_YidD"/>
</dbReference>
<comment type="caution">
    <text evidence="1">The sequence shown here is derived from an EMBL/GenBank/DDBJ whole genome shotgun (WGS) entry which is preliminary data.</text>
</comment>
<accession>A0A7X4KHH1</accession>
<name>A0A7X4KHH1_9BURK</name>
<dbReference type="AlphaFoldDB" id="A0A7X4KHH1"/>
<protein>
    <submittedName>
        <fullName evidence="1">Membrane protein insertion efficiency factor YidD</fullName>
    </submittedName>
</protein>
<evidence type="ECO:0000313" key="1">
    <source>
        <dbReference type="EMBL" id="MYM73584.1"/>
    </source>
</evidence>
<reference evidence="1 2" key="1">
    <citation type="submission" date="2019-12" db="EMBL/GenBank/DDBJ databases">
        <title>Novel species isolated from a subtropical stream in China.</title>
        <authorList>
            <person name="Lu H."/>
        </authorList>
    </citation>
    <scope>NUCLEOTIDE SEQUENCE [LARGE SCALE GENOMIC DNA]</scope>
    <source>
        <strain evidence="1 2">FT134W</strain>
    </source>
</reference>
<dbReference type="Proteomes" id="UP000469734">
    <property type="component" value="Unassembled WGS sequence"/>
</dbReference>
<gene>
    <name evidence="1" type="primary">yidD</name>
    <name evidence="1" type="ORF">GTP56_15440</name>
</gene>
<dbReference type="Pfam" id="PF01809">
    <property type="entry name" value="YidD"/>
    <property type="match status" value="1"/>
</dbReference>
<sequence>MKALAAMWFYQRYLSPLKGFACSFRIHTGRDSCSGYGKRVITRHGLLRGLALLNRRLTACAEVHHRHSPPRHISARYRAQAGHCDLPCDLPNLHCNAGDACDVLDCASNCTDGRDCRDCRDWWRSRRQRGSDEQYVRMPPPPGP</sequence>
<evidence type="ECO:0000313" key="2">
    <source>
        <dbReference type="Proteomes" id="UP000469734"/>
    </source>
</evidence>
<dbReference type="NCBIfam" id="TIGR00278">
    <property type="entry name" value="membrane protein insertion efficiency factor YidD"/>
    <property type="match status" value="1"/>
</dbReference>
<proteinExistence type="predicted"/>